<keyword evidence="3 7" id="KW-1133">Transmembrane helix</keyword>
<feature type="domain" description="G-protein coupled receptors family 3 profile" evidence="8">
    <location>
        <begin position="386"/>
        <end position="482"/>
    </location>
</feature>
<evidence type="ECO:0000256" key="1">
    <source>
        <dbReference type="ARBA" id="ARBA00004141"/>
    </source>
</evidence>
<feature type="region of interest" description="Disordered" evidence="6">
    <location>
        <begin position="544"/>
        <end position="563"/>
    </location>
</feature>
<dbReference type="PRINTS" id="PR01223">
    <property type="entry name" value="BRIDEOF7LESS"/>
</dbReference>
<keyword evidence="5" id="KW-0325">Glycoprotein</keyword>
<keyword evidence="2 7" id="KW-0812">Transmembrane</keyword>
<keyword evidence="10" id="KW-1185">Reference proteome</keyword>
<feature type="transmembrane region" description="Helical" evidence="7">
    <location>
        <begin position="456"/>
        <end position="475"/>
    </location>
</feature>
<dbReference type="GO" id="GO:0016020">
    <property type="term" value="C:membrane"/>
    <property type="evidence" value="ECO:0007669"/>
    <property type="project" value="UniProtKB-SubCell"/>
</dbReference>
<evidence type="ECO:0000313" key="9">
    <source>
        <dbReference type="EMBL" id="KAK9501241.1"/>
    </source>
</evidence>
<evidence type="ECO:0000256" key="7">
    <source>
        <dbReference type="SAM" id="Phobius"/>
    </source>
</evidence>
<protein>
    <recommendedName>
        <fullName evidence="8">G-protein coupled receptors family 3 profile domain-containing protein</fullName>
    </recommendedName>
</protein>
<dbReference type="Proteomes" id="UP001461498">
    <property type="component" value="Unassembled WGS sequence"/>
</dbReference>
<feature type="transmembrane region" description="Helical" evidence="7">
    <location>
        <begin position="278"/>
        <end position="298"/>
    </location>
</feature>
<dbReference type="PROSITE" id="PS50259">
    <property type="entry name" value="G_PROTEIN_RECEP_F3_4"/>
    <property type="match status" value="1"/>
</dbReference>
<comment type="subcellular location">
    <subcellularLocation>
        <location evidence="1">Membrane</location>
        <topology evidence="1">Multi-pass membrane protein</topology>
    </subcellularLocation>
</comment>
<dbReference type="InterPro" id="IPR017978">
    <property type="entry name" value="GPCR_3_C"/>
</dbReference>
<evidence type="ECO:0000259" key="8">
    <source>
        <dbReference type="PROSITE" id="PS50259"/>
    </source>
</evidence>
<dbReference type="GO" id="GO:0004930">
    <property type="term" value="F:G protein-coupled receptor activity"/>
    <property type="evidence" value="ECO:0007669"/>
    <property type="project" value="InterPro"/>
</dbReference>
<evidence type="ECO:0000256" key="5">
    <source>
        <dbReference type="ARBA" id="ARBA00023180"/>
    </source>
</evidence>
<dbReference type="Pfam" id="PF00003">
    <property type="entry name" value="7tm_3"/>
    <property type="match status" value="1"/>
</dbReference>
<dbReference type="GO" id="GO:0007601">
    <property type="term" value="P:visual perception"/>
    <property type="evidence" value="ECO:0007669"/>
    <property type="project" value="InterPro"/>
</dbReference>
<dbReference type="GO" id="GO:0005118">
    <property type="term" value="F:sevenless binding"/>
    <property type="evidence" value="ECO:0007669"/>
    <property type="project" value="InterPro"/>
</dbReference>
<feature type="transmembrane region" description="Helical" evidence="7">
    <location>
        <begin position="394"/>
        <end position="416"/>
    </location>
</feature>
<accession>A0AAW1CRX5</accession>
<dbReference type="InterPro" id="IPR002956">
    <property type="entry name" value="Bride_of_7less"/>
</dbReference>
<reference evidence="9 10" key="1">
    <citation type="submission" date="2022-12" db="EMBL/GenBank/DDBJ databases">
        <title>Chromosome-level genome assembly of true bugs.</title>
        <authorList>
            <person name="Ma L."/>
            <person name="Li H."/>
        </authorList>
    </citation>
    <scope>NUCLEOTIDE SEQUENCE [LARGE SCALE GENOMIC DNA]</scope>
    <source>
        <strain evidence="9">Lab_2022b</strain>
    </source>
</reference>
<dbReference type="PANTHER" id="PTHR24060">
    <property type="entry name" value="METABOTROPIC GLUTAMATE RECEPTOR"/>
    <property type="match status" value="1"/>
</dbReference>
<feature type="transmembrane region" description="Helical" evidence="7">
    <location>
        <begin position="304"/>
        <end position="331"/>
    </location>
</feature>
<evidence type="ECO:0000313" key="10">
    <source>
        <dbReference type="Proteomes" id="UP001461498"/>
    </source>
</evidence>
<feature type="transmembrane region" description="Helical" evidence="7">
    <location>
        <begin position="240"/>
        <end position="266"/>
    </location>
</feature>
<evidence type="ECO:0000256" key="4">
    <source>
        <dbReference type="ARBA" id="ARBA00023136"/>
    </source>
</evidence>
<dbReference type="InterPro" id="IPR050726">
    <property type="entry name" value="mGluR"/>
</dbReference>
<evidence type="ECO:0000256" key="3">
    <source>
        <dbReference type="ARBA" id="ARBA00022989"/>
    </source>
</evidence>
<proteinExistence type="predicted"/>
<keyword evidence="4 7" id="KW-0472">Membrane</keyword>
<sequence length="584" mass="65405">MKSGICIKKRLNSTENLASIERKSTVLIMAKSENIADLLRTIAEGVNILIAPLDGKYEPLQDIKAEHILIVLPSMTTFSTNINYTYFENVDEEILSRTEMSAVYSYRHYQIVSDILHLLENIKIYIKKHCNDLSICQSLPRITNNYTLPKISSSLINKLAKILKISSDASICTLLEQTTDGRLMNITSKDDDSSTIESDNIVVNRNHYDNSCINFFIRDSIDFNEVYSREGSVKMRGDSWVAALLSVCAVGIACCLAISVFIVVRLCKGDMLEGNPGFSFLMLFSMIIMYAAVLPYSFEVVDDHHYYTGVICGIKAIGTSLSYSLVFSVMLSRSVMLASCDEDGGFMSHVNGYLQTILCFFIAAVQIALTLQFWSINWLILTKEQCSAMTEGPLFLYLLTYDMFLLFLLLCMSPFIIRSKRNYHEGGYFAVSTFLCLLVWVGWTTGYALLPSWSDLFICVGLMATASVVLISVFIPRTYLMLTGIVRDHIVSTLPHSLSHTTTTSVLDVNYRSTQALYDSVNTSALLPPSSGLLHPTAQVNPNYYAERPTTPSTSKLEDRTTSAASNLYERYERSPSPLNVTRF</sequence>
<gene>
    <name evidence="9" type="ORF">O3M35_011986</name>
</gene>
<comment type="caution">
    <text evidence="9">The sequence shown here is derived from an EMBL/GenBank/DDBJ whole genome shotgun (WGS) entry which is preliminary data.</text>
</comment>
<feature type="transmembrane region" description="Helical" evidence="7">
    <location>
        <begin position="428"/>
        <end position="450"/>
    </location>
</feature>
<evidence type="ECO:0000256" key="2">
    <source>
        <dbReference type="ARBA" id="ARBA00022692"/>
    </source>
</evidence>
<evidence type="ECO:0000256" key="6">
    <source>
        <dbReference type="SAM" id="MobiDB-lite"/>
    </source>
</evidence>
<name>A0AAW1CRX5_9HEMI</name>
<organism evidence="9 10">
    <name type="scientific">Rhynocoris fuscipes</name>
    <dbReference type="NCBI Taxonomy" id="488301"/>
    <lineage>
        <taxon>Eukaryota</taxon>
        <taxon>Metazoa</taxon>
        <taxon>Ecdysozoa</taxon>
        <taxon>Arthropoda</taxon>
        <taxon>Hexapoda</taxon>
        <taxon>Insecta</taxon>
        <taxon>Pterygota</taxon>
        <taxon>Neoptera</taxon>
        <taxon>Paraneoptera</taxon>
        <taxon>Hemiptera</taxon>
        <taxon>Heteroptera</taxon>
        <taxon>Panheteroptera</taxon>
        <taxon>Cimicomorpha</taxon>
        <taxon>Reduviidae</taxon>
        <taxon>Harpactorinae</taxon>
        <taxon>Harpactorini</taxon>
        <taxon>Rhynocoris</taxon>
    </lineage>
</organism>
<dbReference type="EMBL" id="JAPXFL010000009">
    <property type="protein sequence ID" value="KAK9501241.1"/>
    <property type="molecule type" value="Genomic_DNA"/>
</dbReference>
<feature type="transmembrane region" description="Helical" evidence="7">
    <location>
        <begin position="352"/>
        <end position="374"/>
    </location>
</feature>
<dbReference type="AlphaFoldDB" id="A0AAW1CRX5"/>